<keyword evidence="3 7" id="KW-1133">Transmembrane helix</keyword>
<sequence length="443" mass="46894">MARRDRESVYDSDTHDLLFGPGADRDEFDDQDPHDGGHDDDSHDDEIGDAGHHRPTPRAAHRPGSRSARRSADRDRRRRRAIAVLATLLVLVLAAGVYFVALPIYHYLSPDDYDGAGSGSVVVTVHANDGSSQIGQTLEKAGVVGSERAFADAAEDDDRAQNIQPGSYRLRRHMSADSALALLLDPASKVSSGTVVTEGATVVDVEKRLVAKACAAGGAAASGCGPGMSAAAVTKALTDVKALGIPTDYLPKGKDPASVEGFLFPATYTFDEETQPTEALQQMVGKFTDVVRSSGFSAKAKELGLSPYQALIVASIAQAEAKFAEDFPRVARVILNRIAADRPLQVDATSAYAAKLKGLDPTEEIYAQTQGPFNTYRNAGLPPTPIGNPGSEALAGAVAPAAGKWLFYVNKDAAGHLGFYDDEKSFTRAQQKCHDAGWGCAAP</sequence>
<dbReference type="EC" id="4.2.2.29" evidence="7"/>
<dbReference type="InterPro" id="IPR003770">
    <property type="entry name" value="MLTG-like"/>
</dbReference>
<keyword evidence="6 7" id="KW-0961">Cell wall biogenesis/degradation</keyword>
<dbReference type="Pfam" id="PF02618">
    <property type="entry name" value="YceG"/>
    <property type="match status" value="1"/>
</dbReference>
<accession>A0A1M5LLF9</accession>
<keyword evidence="10" id="KW-1185">Reference proteome</keyword>
<feature type="transmembrane region" description="Helical" evidence="7">
    <location>
        <begin position="81"/>
        <end position="101"/>
    </location>
</feature>
<evidence type="ECO:0000256" key="4">
    <source>
        <dbReference type="ARBA" id="ARBA00023136"/>
    </source>
</evidence>
<evidence type="ECO:0000256" key="3">
    <source>
        <dbReference type="ARBA" id="ARBA00022989"/>
    </source>
</evidence>
<dbReference type="PANTHER" id="PTHR30518:SF2">
    <property type="entry name" value="ENDOLYTIC MUREIN TRANSGLYCOSYLASE"/>
    <property type="match status" value="1"/>
</dbReference>
<keyword evidence="4 7" id="KW-0472">Membrane</keyword>
<dbReference type="RefSeq" id="WP_073390631.1">
    <property type="nucleotide sequence ID" value="NZ_FQVU01000003.1"/>
</dbReference>
<comment type="catalytic activity">
    <reaction evidence="7">
        <text>a peptidoglycan chain = a peptidoglycan chain with N-acetyl-1,6-anhydromuramyl-[peptide] at the reducing end + a peptidoglycan chain with N-acetylglucosamine at the non-reducing end.</text>
        <dbReference type="EC" id="4.2.2.29"/>
    </reaction>
</comment>
<keyword evidence="1 7" id="KW-1003">Cell membrane</keyword>
<dbReference type="Proteomes" id="UP000186132">
    <property type="component" value="Unassembled WGS sequence"/>
</dbReference>
<dbReference type="AlphaFoldDB" id="A0A1M5LLF9"/>
<proteinExistence type="inferred from homology"/>
<protein>
    <recommendedName>
        <fullName evidence="7">Endolytic murein transglycosylase</fullName>
        <ecNumber evidence="7">4.2.2.29</ecNumber>
    </recommendedName>
    <alternativeName>
        <fullName evidence="7">Peptidoglycan lytic transglycosylase</fullName>
    </alternativeName>
    <alternativeName>
        <fullName evidence="7">Peptidoglycan polymerization terminase</fullName>
    </alternativeName>
</protein>
<feature type="compositionally biased region" description="Basic residues" evidence="8">
    <location>
        <begin position="53"/>
        <end position="69"/>
    </location>
</feature>
<evidence type="ECO:0000256" key="2">
    <source>
        <dbReference type="ARBA" id="ARBA00022692"/>
    </source>
</evidence>
<evidence type="ECO:0000313" key="9">
    <source>
        <dbReference type="EMBL" id="SHG65972.1"/>
    </source>
</evidence>
<feature type="site" description="Important for catalytic activity" evidence="7">
    <location>
        <position position="320"/>
    </location>
</feature>
<keyword evidence="5 7" id="KW-0456">Lyase</keyword>
<feature type="compositionally biased region" description="Basic and acidic residues" evidence="8">
    <location>
        <begin position="1"/>
        <end position="16"/>
    </location>
</feature>
<comment type="similarity">
    <text evidence="7">Belongs to the transglycosylase MltG family.</text>
</comment>
<dbReference type="GO" id="GO:0008932">
    <property type="term" value="F:lytic endotransglycosylase activity"/>
    <property type="evidence" value="ECO:0007669"/>
    <property type="project" value="UniProtKB-UniRule"/>
</dbReference>
<evidence type="ECO:0000256" key="5">
    <source>
        <dbReference type="ARBA" id="ARBA00023239"/>
    </source>
</evidence>
<reference evidence="9 10" key="1">
    <citation type="submission" date="2016-11" db="EMBL/GenBank/DDBJ databases">
        <authorList>
            <person name="Jaros S."/>
            <person name="Januszkiewicz K."/>
            <person name="Wedrychowicz H."/>
        </authorList>
    </citation>
    <scope>NUCLEOTIDE SEQUENCE [LARGE SCALE GENOMIC DNA]</scope>
    <source>
        <strain evidence="9 10">DSM 45627</strain>
    </source>
</reference>
<name>A0A1M5LLF9_9ACTN</name>
<dbReference type="GO" id="GO:0005886">
    <property type="term" value="C:plasma membrane"/>
    <property type="evidence" value="ECO:0007669"/>
    <property type="project" value="UniProtKB-SubCell"/>
</dbReference>
<feature type="compositionally biased region" description="Basic and acidic residues" evidence="8">
    <location>
        <begin position="31"/>
        <end position="41"/>
    </location>
</feature>
<evidence type="ECO:0000256" key="1">
    <source>
        <dbReference type="ARBA" id="ARBA00022475"/>
    </source>
</evidence>
<keyword evidence="2 7" id="KW-0812">Transmembrane</keyword>
<dbReference type="EMBL" id="FQVU01000003">
    <property type="protein sequence ID" value="SHG65972.1"/>
    <property type="molecule type" value="Genomic_DNA"/>
</dbReference>
<dbReference type="OrthoDB" id="9814591at2"/>
<dbReference type="Gene3D" id="3.30.1490.480">
    <property type="entry name" value="Endolytic murein transglycosylase"/>
    <property type="match status" value="1"/>
</dbReference>
<dbReference type="GO" id="GO:0009252">
    <property type="term" value="P:peptidoglycan biosynthetic process"/>
    <property type="evidence" value="ECO:0007669"/>
    <property type="project" value="UniProtKB-UniRule"/>
</dbReference>
<comment type="subcellular location">
    <subcellularLocation>
        <location evidence="7">Cell membrane</location>
        <topology evidence="7">Single-pass membrane protein</topology>
    </subcellularLocation>
</comment>
<dbReference type="NCBIfam" id="TIGR00247">
    <property type="entry name" value="endolytic transglycosylase MltG"/>
    <property type="match status" value="1"/>
</dbReference>
<organism evidence="9 10">
    <name type="scientific">Jatrophihabitans endophyticus</name>
    <dbReference type="NCBI Taxonomy" id="1206085"/>
    <lineage>
        <taxon>Bacteria</taxon>
        <taxon>Bacillati</taxon>
        <taxon>Actinomycetota</taxon>
        <taxon>Actinomycetes</taxon>
        <taxon>Jatrophihabitantales</taxon>
        <taxon>Jatrophihabitantaceae</taxon>
        <taxon>Jatrophihabitans</taxon>
    </lineage>
</organism>
<dbReference type="GO" id="GO:0071555">
    <property type="term" value="P:cell wall organization"/>
    <property type="evidence" value="ECO:0007669"/>
    <property type="project" value="UniProtKB-KW"/>
</dbReference>
<evidence type="ECO:0000256" key="6">
    <source>
        <dbReference type="ARBA" id="ARBA00023316"/>
    </source>
</evidence>
<comment type="function">
    <text evidence="7">Functions as a peptidoglycan terminase that cleaves nascent peptidoglycan strands endolytically to terminate their elongation.</text>
</comment>
<dbReference type="STRING" id="1206085.SAMN05443575_2489"/>
<feature type="region of interest" description="Disordered" evidence="8">
    <location>
        <begin position="1"/>
        <end position="76"/>
    </location>
</feature>
<gene>
    <name evidence="7" type="primary">mltG</name>
    <name evidence="9" type="ORF">SAMN05443575_2489</name>
</gene>
<evidence type="ECO:0000313" key="10">
    <source>
        <dbReference type="Proteomes" id="UP000186132"/>
    </source>
</evidence>
<dbReference type="HAMAP" id="MF_02065">
    <property type="entry name" value="MltG"/>
    <property type="match status" value="1"/>
</dbReference>
<evidence type="ECO:0000256" key="7">
    <source>
        <dbReference type="HAMAP-Rule" id="MF_02065"/>
    </source>
</evidence>
<evidence type="ECO:0000256" key="8">
    <source>
        <dbReference type="SAM" id="MobiDB-lite"/>
    </source>
</evidence>
<dbReference type="PANTHER" id="PTHR30518">
    <property type="entry name" value="ENDOLYTIC MUREIN TRANSGLYCOSYLASE"/>
    <property type="match status" value="1"/>
</dbReference>